<reference evidence="2 3" key="1">
    <citation type="submission" date="2017-03" db="EMBL/GenBank/DDBJ databases">
        <title>WGS assembly of Porphyra umbilicalis.</title>
        <authorList>
            <person name="Brawley S.H."/>
            <person name="Blouin N.A."/>
            <person name="Ficko-Blean E."/>
            <person name="Wheeler G.L."/>
            <person name="Lohr M."/>
            <person name="Goodson H.V."/>
            <person name="Jenkins J.W."/>
            <person name="Blaby-Haas C.E."/>
            <person name="Helliwell K.E."/>
            <person name="Chan C."/>
            <person name="Marriage T."/>
            <person name="Bhattacharya D."/>
            <person name="Klein A.S."/>
            <person name="Badis Y."/>
            <person name="Brodie J."/>
            <person name="Cao Y."/>
            <person name="Collen J."/>
            <person name="Dittami S.M."/>
            <person name="Gachon C.M."/>
            <person name="Green B.R."/>
            <person name="Karpowicz S."/>
            <person name="Kim J.W."/>
            <person name="Kudahl U."/>
            <person name="Lin S."/>
            <person name="Michel G."/>
            <person name="Mittag M."/>
            <person name="Olson B.J."/>
            <person name="Pangilinan J."/>
            <person name="Peng Y."/>
            <person name="Qiu H."/>
            <person name="Shu S."/>
            <person name="Singer J.T."/>
            <person name="Smith A.G."/>
            <person name="Sprecher B.N."/>
            <person name="Wagner V."/>
            <person name="Wang W."/>
            <person name="Wang Z.-Y."/>
            <person name="Yan J."/>
            <person name="Yarish C."/>
            <person name="Zoeuner-Riek S."/>
            <person name="Zhuang Y."/>
            <person name="Zou Y."/>
            <person name="Lindquist E.A."/>
            <person name="Grimwood J."/>
            <person name="Barry K."/>
            <person name="Rokhsar D.S."/>
            <person name="Schmutz J."/>
            <person name="Stiller J.W."/>
            <person name="Grossman A.R."/>
            <person name="Prochnik S.E."/>
        </authorList>
    </citation>
    <scope>NUCLEOTIDE SEQUENCE [LARGE SCALE GENOMIC DNA]</scope>
    <source>
        <strain evidence="2">4086291</strain>
    </source>
</reference>
<keyword evidence="3" id="KW-1185">Reference proteome</keyword>
<dbReference type="EMBL" id="KV918764">
    <property type="protein sequence ID" value="OSX81239.1"/>
    <property type="molecule type" value="Genomic_DNA"/>
</dbReference>
<protein>
    <submittedName>
        <fullName evidence="2">Uncharacterized protein</fullName>
    </submittedName>
</protein>
<sequence>MVAAVRLWVGIAPAPHASARECRCGALADPLGSHWLGGCPRSVPLRTFRHTEVLQRVATVLRADPRWTGVVAEPPLPAGEQSTALRPDLRATRGASGAPLWGDVSVVAATAAIHVSRTAGSPRVPGAARVREAEKVGKYTPYLPAGDPPHTFTPLVWEASGRVGPATAPFLASTLGEENHREALSGLLTDVSLSLWRWNARIVLAGSARAARVAVVARPRARHLPAVRRLEATQTPPPPLAPRRLCRRRWGRGGGGGGHGGGGGGGDGGGGGGGGGNPHDGSVGDDDDDVTDSDDDDYTPGDGRVAPYRSAFAYTEIRRVRNVRPVIRGFFLPPEGEAHTKYPHPFDVVGDTRYIKVQAKLSGKPAHELEFVYNVAAWLQLLHNRVLSREDEVEDAGGAPSAFDVNTRVGLHQLYTLVSARYKVITLATHDTPASETLRTLVFGHGDQDAYCPTWDYLATAQNSSLVKSAARAHGRRYADGIRGDKKPPKGGRPTRGA</sequence>
<evidence type="ECO:0000313" key="2">
    <source>
        <dbReference type="EMBL" id="OSX81239.1"/>
    </source>
</evidence>
<evidence type="ECO:0000313" key="3">
    <source>
        <dbReference type="Proteomes" id="UP000218209"/>
    </source>
</evidence>
<evidence type="ECO:0000256" key="1">
    <source>
        <dbReference type="SAM" id="MobiDB-lite"/>
    </source>
</evidence>
<feature type="compositionally biased region" description="Basic and acidic residues" evidence="1">
    <location>
        <begin position="477"/>
        <end position="488"/>
    </location>
</feature>
<name>A0A1X6PK37_PORUM</name>
<dbReference type="AlphaFoldDB" id="A0A1X6PK37"/>
<accession>A0A1X6PK37</accession>
<organism evidence="2 3">
    <name type="scientific">Porphyra umbilicalis</name>
    <name type="common">Purple laver</name>
    <name type="synonym">Red alga</name>
    <dbReference type="NCBI Taxonomy" id="2786"/>
    <lineage>
        <taxon>Eukaryota</taxon>
        <taxon>Rhodophyta</taxon>
        <taxon>Bangiophyceae</taxon>
        <taxon>Bangiales</taxon>
        <taxon>Bangiaceae</taxon>
        <taxon>Porphyra</taxon>
    </lineage>
</organism>
<feature type="region of interest" description="Disordered" evidence="1">
    <location>
        <begin position="477"/>
        <end position="498"/>
    </location>
</feature>
<gene>
    <name evidence="2" type="ORF">BU14_0023s0044</name>
</gene>
<dbReference type="Proteomes" id="UP000218209">
    <property type="component" value="Unassembled WGS sequence"/>
</dbReference>
<feature type="region of interest" description="Disordered" evidence="1">
    <location>
        <begin position="227"/>
        <end position="305"/>
    </location>
</feature>
<feature type="compositionally biased region" description="Gly residues" evidence="1">
    <location>
        <begin position="252"/>
        <end position="278"/>
    </location>
</feature>
<feature type="compositionally biased region" description="Acidic residues" evidence="1">
    <location>
        <begin position="283"/>
        <end position="299"/>
    </location>
</feature>
<proteinExistence type="predicted"/>